<feature type="domain" description="Cytochrome P460" evidence="1">
    <location>
        <begin position="84"/>
        <end position="179"/>
    </location>
</feature>
<sequence length="185" mass="19726">MKFRSKLVGSLVVASALTMAVAQAQTPPFGQEEDTAYAQKVWAAMEQLNLAGDGAIHAFPYAGTDPHGMMLETFYLNAEIDGQAGSLVVKNNYGPEGVTADQVLADPGGHLGAVTVMFKREAGYDAENKDWFYAKYLPDGSLDKNPKGMELAGRVAKGNAEAGCIACHSGAPGEDFLFTTDRTDW</sequence>
<gene>
    <name evidence="2" type="ORF">LCGC14_0237770</name>
</gene>
<comment type="caution">
    <text evidence="2">The sequence shown here is derived from an EMBL/GenBank/DDBJ whole genome shotgun (WGS) entry which is preliminary data.</text>
</comment>
<dbReference type="CDD" id="cd20716">
    <property type="entry name" value="cyt_P460_fam"/>
    <property type="match status" value="1"/>
</dbReference>
<dbReference type="Gene3D" id="3.50.70.20">
    <property type="entry name" value="Cytochrome P460"/>
    <property type="match status" value="1"/>
</dbReference>
<dbReference type="InterPro" id="IPR038142">
    <property type="entry name" value="Cytochrome_P460_sp"/>
</dbReference>
<organism evidence="2">
    <name type="scientific">marine sediment metagenome</name>
    <dbReference type="NCBI Taxonomy" id="412755"/>
    <lineage>
        <taxon>unclassified sequences</taxon>
        <taxon>metagenomes</taxon>
        <taxon>ecological metagenomes</taxon>
    </lineage>
</organism>
<name>A0A0F9WT33_9ZZZZ</name>
<accession>A0A0F9WT33</accession>
<dbReference type="AlphaFoldDB" id="A0A0F9WT33"/>
<evidence type="ECO:0000313" key="2">
    <source>
        <dbReference type="EMBL" id="KKN89446.1"/>
    </source>
</evidence>
<dbReference type="EMBL" id="LAZR01000118">
    <property type="protein sequence ID" value="KKN89446.1"/>
    <property type="molecule type" value="Genomic_DNA"/>
</dbReference>
<protein>
    <recommendedName>
        <fullName evidence="1">Cytochrome P460 domain-containing protein</fullName>
    </recommendedName>
</protein>
<dbReference type="Pfam" id="PF16694">
    <property type="entry name" value="Cytochrome_P460"/>
    <property type="match status" value="1"/>
</dbReference>
<reference evidence="2" key="1">
    <citation type="journal article" date="2015" name="Nature">
        <title>Complex archaea that bridge the gap between prokaryotes and eukaryotes.</title>
        <authorList>
            <person name="Spang A."/>
            <person name="Saw J.H."/>
            <person name="Jorgensen S.L."/>
            <person name="Zaremba-Niedzwiedzka K."/>
            <person name="Martijn J."/>
            <person name="Lind A.E."/>
            <person name="van Eijk R."/>
            <person name="Schleper C."/>
            <person name="Guy L."/>
            <person name="Ettema T.J."/>
        </authorList>
    </citation>
    <scope>NUCLEOTIDE SEQUENCE</scope>
</reference>
<proteinExistence type="predicted"/>
<dbReference type="InterPro" id="IPR032033">
    <property type="entry name" value="Cytochrome_P460"/>
</dbReference>
<evidence type="ECO:0000259" key="1">
    <source>
        <dbReference type="Pfam" id="PF16694"/>
    </source>
</evidence>